<dbReference type="PRINTS" id="PR00301">
    <property type="entry name" value="HEATSHOCK70"/>
</dbReference>
<feature type="region of interest" description="Disordered" evidence="3">
    <location>
        <begin position="475"/>
        <end position="506"/>
    </location>
</feature>
<dbReference type="InterPro" id="IPR043129">
    <property type="entry name" value="ATPase_NBD"/>
</dbReference>
<dbReference type="GO" id="GO:0140662">
    <property type="term" value="F:ATP-dependent protein folding chaperone"/>
    <property type="evidence" value="ECO:0007669"/>
    <property type="project" value="InterPro"/>
</dbReference>
<reference evidence="5" key="1">
    <citation type="submission" date="2017-01" db="EMBL/GenBank/DDBJ databases">
        <authorList>
            <person name="Wang Y."/>
            <person name="White M."/>
            <person name="Kvist S."/>
            <person name="Moncalvo J.-M."/>
        </authorList>
    </citation>
    <scope>NUCLEOTIDE SEQUENCE [LARGE SCALE GENOMIC DNA]</scope>
    <source>
        <strain evidence="5">COL-18-3</strain>
    </source>
</reference>
<dbReference type="EMBL" id="LSSK01001557">
    <property type="protein sequence ID" value="OMH79430.1"/>
    <property type="molecule type" value="Genomic_DNA"/>
</dbReference>
<dbReference type="SUPFAM" id="SSF100920">
    <property type="entry name" value="Heat shock protein 70kD (HSP70), peptide-binding domain"/>
    <property type="match status" value="1"/>
</dbReference>
<protein>
    <submittedName>
        <fullName evidence="4">Heat shock 70 kDa protein 14</fullName>
    </submittedName>
</protein>
<dbReference type="GO" id="GO:0005829">
    <property type="term" value="C:cytosol"/>
    <property type="evidence" value="ECO:0007669"/>
    <property type="project" value="TreeGrafter"/>
</dbReference>
<evidence type="ECO:0000256" key="2">
    <source>
        <dbReference type="ARBA" id="ARBA00022840"/>
    </source>
</evidence>
<dbReference type="AlphaFoldDB" id="A0A1R1PEL0"/>
<dbReference type="PANTHER" id="PTHR45639">
    <property type="entry name" value="HSC70CB, ISOFORM G-RELATED"/>
    <property type="match status" value="1"/>
</dbReference>
<dbReference type="InterPro" id="IPR013126">
    <property type="entry name" value="Hsp_70_fam"/>
</dbReference>
<proteinExistence type="predicted"/>
<dbReference type="Gene3D" id="3.30.420.40">
    <property type="match status" value="2"/>
</dbReference>
<evidence type="ECO:0000256" key="3">
    <source>
        <dbReference type="SAM" id="MobiDB-lite"/>
    </source>
</evidence>
<keyword evidence="2" id="KW-0067">ATP-binding</keyword>
<dbReference type="GO" id="GO:0005634">
    <property type="term" value="C:nucleus"/>
    <property type="evidence" value="ECO:0007669"/>
    <property type="project" value="TreeGrafter"/>
</dbReference>
<sequence length="549" mass="59596">MQERVNVYVGISLGTYNTVIAISDREGDSHVIANNDGEHKTPLYIGITKDHEEEEGHEEEVVFGSQAKIQSAYNSGNTVVKFKDYLGITEKEAQDAAIEKESKSVFCKLQRLATTGELGYTINGKEYTVYQIMKEYIDNLYKVVTKYIGETKKIAGVAISVPSYFNSKQREQMQQLCKELDIPNAQLVDEQTAGIVSSTRGQKLLAADKEYTKNVLVVNVGGTKTAVSIYTVGELVSEIGTVVTDKVSGEEFDKVLTNYLHKQPPTSTRATIKLQHSVENAKHTLSLSTTAHCFVEALDNGVDFSANITRVRFDLLSAKLYTQLIDTIDTLLQSYSYNRSEIDSIVLLGGSCKIPKLANRVKALFPYASVSTATSSQNADSGSGSGSGSGKGKSHSIECDEAIAIGSSKLAAYNDHNPAISARSSPSYPIGLKLADSLFHPLVPRNSPLPFVKKFSFAIPKNGANHHFAVCKGSLYQPPHSESDDEDDSAEDNSSAPRYVPDSSAPLIAEFSVPSSSDSDTDNVDLTVFISSSGKLEFKVACNDQDISL</sequence>
<keyword evidence="4" id="KW-0346">Stress response</keyword>
<evidence type="ECO:0000256" key="1">
    <source>
        <dbReference type="ARBA" id="ARBA00022741"/>
    </source>
</evidence>
<comment type="caution">
    <text evidence="4">The sequence shown here is derived from an EMBL/GenBank/DDBJ whole genome shotgun (WGS) entry which is preliminary data.</text>
</comment>
<evidence type="ECO:0000313" key="4">
    <source>
        <dbReference type="EMBL" id="OMH79430.1"/>
    </source>
</evidence>
<gene>
    <name evidence="4" type="ORF">AX774_g7163</name>
</gene>
<organism evidence="4 5">
    <name type="scientific">Zancudomyces culisetae</name>
    <name type="common">Gut fungus</name>
    <name type="synonym">Smittium culisetae</name>
    <dbReference type="NCBI Taxonomy" id="1213189"/>
    <lineage>
        <taxon>Eukaryota</taxon>
        <taxon>Fungi</taxon>
        <taxon>Fungi incertae sedis</taxon>
        <taxon>Zoopagomycota</taxon>
        <taxon>Kickxellomycotina</taxon>
        <taxon>Harpellomycetes</taxon>
        <taxon>Harpellales</taxon>
        <taxon>Legeriomycetaceae</taxon>
        <taxon>Zancudomyces</taxon>
    </lineage>
</organism>
<keyword evidence="5" id="KW-1185">Reference proteome</keyword>
<dbReference type="SUPFAM" id="SSF53067">
    <property type="entry name" value="Actin-like ATPase domain"/>
    <property type="match status" value="2"/>
</dbReference>
<dbReference type="Gene3D" id="3.30.30.30">
    <property type="match status" value="1"/>
</dbReference>
<dbReference type="PANTHER" id="PTHR45639:SF32">
    <property type="entry name" value="HEAT SHOCK PROTEIN PDR13"/>
    <property type="match status" value="1"/>
</dbReference>
<name>A0A1R1PEL0_ZANCU</name>
<dbReference type="GO" id="GO:0005524">
    <property type="term" value="F:ATP binding"/>
    <property type="evidence" value="ECO:0007669"/>
    <property type="project" value="UniProtKB-KW"/>
</dbReference>
<dbReference type="InterPro" id="IPR029047">
    <property type="entry name" value="HSP70_peptide-bd_sf"/>
</dbReference>
<dbReference type="OrthoDB" id="29851at2759"/>
<dbReference type="Proteomes" id="UP000188320">
    <property type="component" value="Unassembled WGS sequence"/>
</dbReference>
<dbReference type="Gene3D" id="3.90.640.10">
    <property type="entry name" value="Actin, Chain A, domain 4"/>
    <property type="match status" value="1"/>
</dbReference>
<dbReference type="Pfam" id="PF00012">
    <property type="entry name" value="HSP70"/>
    <property type="match status" value="1"/>
</dbReference>
<evidence type="ECO:0000313" key="5">
    <source>
        <dbReference type="Proteomes" id="UP000188320"/>
    </source>
</evidence>
<accession>A0A1R1PEL0</accession>
<keyword evidence="1" id="KW-0547">Nucleotide-binding</keyword>
<feature type="region of interest" description="Disordered" evidence="3">
    <location>
        <begin position="374"/>
        <end position="394"/>
    </location>
</feature>